<dbReference type="RefSeq" id="WP_127080570.1">
    <property type="nucleotide sequence ID" value="NZ_RSCL01000004.1"/>
</dbReference>
<keyword evidence="2" id="KW-1003">Cell membrane</keyword>
<keyword evidence="4" id="KW-0808">Transferase</keyword>
<dbReference type="PANTHER" id="PTHR33908:SF11">
    <property type="entry name" value="MEMBRANE PROTEIN"/>
    <property type="match status" value="1"/>
</dbReference>
<keyword evidence="6 8" id="KW-1133">Transmembrane helix</keyword>
<evidence type="ECO:0000313" key="10">
    <source>
        <dbReference type="EMBL" id="RUT07698.1"/>
    </source>
</evidence>
<keyword evidence="11" id="KW-1185">Reference proteome</keyword>
<evidence type="ECO:0000256" key="4">
    <source>
        <dbReference type="ARBA" id="ARBA00022679"/>
    </source>
</evidence>
<keyword evidence="3" id="KW-0328">Glycosyltransferase</keyword>
<evidence type="ECO:0000256" key="8">
    <source>
        <dbReference type="SAM" id="Phobius"/>
    </source>
</evidence>
<comment type="caution">
    <text evidence="10">The sequence shown here is derived from an EMBL/GenBank/DDBJ whole genome shotgun (WGS) entry which is preliminary data.</text>
</comment>
<dbReference type="GO" id="GO:0005886">
    <property type="term" value="C:plasma membrane"/>
    <property type="evidence" value="ECO:0007669"/>
    <property type="project" value="UniProtKB-SubCell"/>
</dbReference>
<dbReference type="Proteomes" id="UP000271624">
    <property type="component" value="Unassembled WGS sequence"/>
</dbReference>
<dbReference type="OrthoDB" id="468539at2"/>
<reference evidence="10" key="1">
    <citation type="submission" date="2018-12" db="EMBL/GenBank/DDBJ databases">
        <authorList>
            <person name="Will S."/>
            <person name="Neumann-Schaal M."/>
            <person name="Henke P."/>
        </authorList>
    </citation>
    <scope>NUCLEOTIDE SEQUENCE</scope>
    <source>
        <strain evidence="10">PCC 7102</strain>
    </source>
</reference>
<accession>A0A433VNJ0</accession>
<feature type="transmembrane region" description="Helical" evidence="8">
    <location>
        <begin position="320"/>
        <end position="340"/>
    </location>
</feature>
<feature type="transmembrane region" description="Helical" evidence="8">
    <location>
        <begin position="111"/>
        <end position="132"/>
    </location>
</feature>
<dbReference type="EMBL" id="RSCL01000004">
    <property type="protein sequence ID" value="RUT07698.1"/>
    <property type="molecule type" value="Genomic_DNA"/>
</dbReference>
<gene>
    <name evidence="10" type="ORF">DSM106972_019580</name>
</gene>
<feature type="domain" description="Glycosyltransferase RgtA/B/C/D-like" evidence="9">
    <location>
        <begin position="67"/>
        <end position="196"/>
    </location>
</feature>
<feature type="transmembrane region" description="Helical" evidence="8">
    <location>
        <begin position="266"/>
        <end position="285"/>
    </location>
</feature>
<dbReference type="InterPro" id="IPR038731">
    <property type="entry name" value="RgtA/B/C-like"/>
</dbReference>
<comment type="subcellular location">
    <subcellularLocation>
        <location evidence="1">Cell membrane</location>
        <topology evidence="1">Multi-pass membrane protein</topology>
    </subcellularLocation>
</comment>
<dbReference type="AlphaFoldDB" id="A0A433VNJ0"/>
<sequence>MKNISTLKWKEFLWFNLFIPGIFFIFAFYIMPIWRAFEFDTSDEGIELIKTSLYLRGFDLYTQIWNDQPPLSTIVLAQWFRWFGESIVSARLLVLCSSTLLVWSFCQTIRIYVGNIAATAGAFLLAISCNFLRVSVSAMIGQPALAMAMMSIYMLMLYRQKLSKSLIITSGIFLALSLQIKLFTAFLVPLIILELINIRLEKDSWQFKKDIFVDILTWIGSCGCVFLLISFISNSLSYEQLFGSHFDEDVKTAFDVGNSVRLTLSFLLQDFDYMLLAIPAIIIIFKKREWNKAFPIIWLLTAFLLILTHKPVWYHHYLLISIPLTWLATYGVELAINYLRKNRNKLQTKLNNLPKISLHKLSTYFLILSLFFIPVKLTIITMENNKYIQESKEKVELLNVVLNHKQNTQWIFTDCPIYAFYAGLRIPPEVAVLSHIRLRSNTITREQFLSVFKNYRPEQALFCKSRMIRDYVDSHISQYYTKTFENGAGTHYLLKEKF</sequence>
<evidence type="ECO:0000256" key="1">
    <source>
        <dbReference type="ARBA" id="ARBA00004651"/>
    </source>
</evidence>
<feature type="transmembrane region" description="Helical" evidence="8">
    <location>
        <begin position="166"/>
        <end position="191"/>
    </location>
</feature>
<feature type="transmembrane region" description="Helical" evidence="8">
    <location>
        <begin position="361"/>
        <end position="382"/>
    </location>
</feature>
<dbReference type="InterPro" id="IPR050297">
    <property type="entry name" value="LipidA_mod_glycosyltrf_83"/>
</dbReference>
<evidence type="ECO:0000256" key="6">
    <source>
        <dbReference type="ARBA" id="ARBA00022989"/>
    </source>
</evidence>
<feature type="transmembrane region" description="Helical" evidence="8">
    <location>
        <begin position="211"/>
        <end position="232"/>
    </location>
</feature>
<evidence type="ECO:0000256" key="7">
    <source>
        <dbReference type="ARBA" id="ARBA00023136"/>
    </source>
</evidence>
<evidence type="ECO:0000256" key="2">
    <source>
        <dbReference type="ARBA" id="ARBA00022475"/>
    </source>
</evidence>
<keyword evidence="7 8" id="KW-0472">Membrane</keyword>
<evidence type="ECO:0000256" key="5">
    <source>
        <dbReference type="ARBA" id="ARBA00022692"/>
    </source>
</evidence>
<keyword evidence="5 8" id="KW-0812">Transmembrane</keyword>
<evidence type="ECO:0000256" key="3">
    <source>
        <dbReference type="ARBA" id="ARBA00022676"/>
    </source>
</evidence>
<dbReference type="PANTHER" id="PTHR33908">
    <property type="entry name" value="MANNOSYLTRANSFERASE YKCB-RELATED"/>
    <property type="match status" value="1"/>
</dbReference>
<name>A0A433VNJ0_9CYAN</name>
<proteinExistence type="predicted"/>
<protein>
    <recommendedName>
        <fullName evidence="9">Glycosyltransferase RgtA/B/C/D-like domain-containing protein</fullName>
    </recommendedName>
</protein>
<feature type="transmembrane region" description="Helical" evidence="8">
    <location>
        <begin position="144"/>
        <end position="160"/>
    </location>
</feature>
<dbReference type="GO" id="GO:0009103">
    <property type="term" value="P:lipopolysaccharide biosynthetic process"/>
    <property type="evidence" value="ECO:0007669"/>
    <property type="project" value="UniProtKB-ARBA"/>
</dbReference>
<evidence type="ECO:0000259" key="9">
    <source>
        <dbReference type="Pfam" id="PF13231"/>
    </source>
</evidence>
<evidence type="ECO:0000313" key="11">
    <source>
        <dbReference type="Proteomes" id="UP000271624"/>
    </source>
</evidence>
<dbReference type="GO" id="GO:0016763">
    <property type="term" value="F:pentosyltransferase activity"/>
    <property type="evidence" value="ECO:0007669"/>
    <property type="project" value="TreeGrafter"/>
</dbReference>
<reference evidence="10" key="2">
    <citation type="journal article" date="2019" name="Genome Biol. Evol.">
        <title>Day and night: Metabolic profiles and evolutionary relationships of six axenic non-marine cyanobacteria.</title>
        <authorList>
            <person name="Will S.E."/>
            <person name="Henke P."/>
            <person name="Boedeker C."/>
            <person name="Huang S."/>
            <person name="Brinkmann H."/>
            <person name="Rohde M."/>
            <person name="Jarek M."/>
            <person name="Friedl T."/>
            <person name="Seufert S."/>
            <person name="Schumacher M."/>
            <person name="Overmann J."/>
            <person name="Neumann-Schaal M."/>
            <person name="Petersen J."/>
        </authorList>
    </citation>
    <scope>NUCLEOTIDE SEQUENCE [LARGE SCALE GENOMIC DNA]</scope>
    <source>
        <strain evidence="10">PCC 7102</strain>
    </source>
</reference>
<dbReference type="Pfam" id="PF13231">
    <property type="entry name" value="PMT_2"/>
    <property type="match status" value="1"/>
</dbReference>
<feature type="transmembrane region" description="Helical" evidence="8">
    <location>
        <begin position="12"/>
        <end position="31"/>
    </location>
</feature>
<organism evidence="10 11">
    <name type="scientific">Dulcicalothrix desertica PCC 7102</name>
    <dbReference type="NCBI Taxonomy" id="232991"/>
    <lineage>
        <taxon>Bacteria</taxon>
        <taxon>Bacillati</taxon>
        <taxon>Cyanobacteriota</taxon>
        <taxon>Cyanophyceae</taxon>
        <taxon>Nostocales</taxon>
        <taxon>Calotrichaceae</taxon>
        <taxon>Dulcicalothrix</taxon>
    </lineage>
</organism>